<proteinExistence type="predicted"/>
<protein>
    <submittedName>
        <fullName evidence="1">Uncharacterized protein</fullName>
    </submittedName>
</protein>
<dbReference type="Proteomes" id="UP001370758">
    <property type="component" value="Unassembled WGS sequence"/>
</dbReference>
<evidence type="ECO:0000313" key="1">
    <source>
        <dbReference type="EMBL" id="KAK6504948.1"/>
    </source>
</evidence>
<comment type="caution">
    <text evidence="1">The sequence shown here is derived from an EMBL/GenBank/DDBJ whole genome shotgun (WGS) entry which is preliminary data.</text>
</comment>
<gene>
    <name evidence="1" type="ORF">TWF481_006881</name>
</gene>
<reference evidence="1 2" key="1">
    <citation type="submission" date="2023-08" db="EMBL/GenBank/DDBJ databases">
        <authorList>
            <person name="Palmer J.M."/>
        </authorList>
    </citation>
    <scope>NUCLEOTIDE SEQUENCE [LARGE SCALE GENOMIC DNA]</scope>
    <source>
        <strain evidence="1 2">TWF481</strain>
    </source>
</reference>
<dbReference type="EMBL" id="JAVHJL010000004">
    <property type="protein sequence ID" value="KAK6504948.1"/>
    <property type="molecule type" value="Genomic_DNA"/>
</dbReference>
<accession>A0AAV9WBG5</accession>
<sequence length="244" mass="28404">MSARLLASFLKTRGLMLNSTRKYKPRPITRAINPVPRYLNHNHVRYLTVEPDSPTEPELDFTPPIPTEITATIVSELQKANVRCTAIGLWEFEYTYGNEKTYEQVFGDNDPYHLYEPLMTARNPTSLSHLDVTTSGEKWRSEYVHDAWISSKVYKLREALYKHSPVFRGMIDYEEEAFENFYTRPRGVEDTYFWIWLERVIKHGLVEREDVEALPEIMFRDVVVGSGVKEEKLGEKLEDSAGSF</sequence>
<organism evidence="1 2">
    <name type="scientific">Arthrobotrys musiformis</name>
    <dbReference type="NCBI Taxonomy" id="47236"/>
    <lineage>
        <taxon>Eukaryota</taxon>
        <taxon>Fungi</taxon>
        <taxon>Dikarya</taxon>
        <taxon>Ascomycota</taxon>
        <taxon>Pezizomycotina</taxon>
        <taxon>Orbiliomycetes</taxon>
        <taxon>Orbiliales</taxon>
        <taxon>Orbiliaceae</taxon>
        <taxon>Arthrobotrys</taxon>
    </lineage>
</organism>
<dbReference type="AlphaFoldDB" id="A0AAV9WBG5"/>
<name>A0AAV9WBG5_9PEZI</name>
<evidence type="ECO:0000313" key="2">
    <source>
        <dbReference type="Proteomes" id="UP001370758"/>
    </source>
</evidence>
<keyword evidence="2" id="KW-1185">Reference proteome</keyword>